<feature type="region of interest" description="Disordered" evidence="1">
    <location>
        <begin position="1"/>
        <end position="38"/>
    </location>
</feature>
<sequence>HGPWRTSLKATTSTRSNSWQRPDCGSSRSQPPSSSRPTPAGLVLRVLFALHTPIPAHLLILSFAAAVVVLLSTAILPDPFPQE</sequence>
<accession>A0A166LL73</accession>
<feature type="compositionally biased region" description="Low complexity" evidence="1">
    <location>
        <begin position="26"/>
        <end position="38"/>
    </location>
</feature>
<organism evidence="3 4">
    <name type="scientific">Athelia psychrophila</name>
    <dbReference type="NCBI Taxonomy" id="1759441"/>
    <lineage>
        <taxon>Eukaryota</taxon>
        <taxon>Fungi</taxon>
        <taxon>Dikarya</taxon>
        <taxon>Basidiomycota</taxon>
        <taxon>Agaricomycotina</taxon>
        <taxon>Agaricomycetes</taxon>
        <taxon>Agaricomycetidae</taxon>
        <taxon>Atheliales</taxon>
        <taxon>Atheliaceae</taxon>
        <taxon>Athelia</taxon>
    </lineage>
</organism>
<evidence type="ECO:0000313" key="3">
    <source>
        <dbReference type="EMBL" id="KZP23077.1"/>
    </source>
</evidence>
<gene>
    <name evidence="3" type="ORF">FIBSPDRAFT_1043206</name>
</gene>
<keyword evidence="2" id="KW-0472">Membrane</keyword>
<feature type="transmembrane region" description="Helical" evidence="2">
    <location>
        <begin position="54"/>
        <end position="76"/>
    </location>
</feature>
<evidence type="ECO:0000313" key="4">
    <source>
        <dbReference type="Proteomes" id="UP000076532"/>
    </source>
</evidence>
<protein>
    <submittedName>
        <fullName evidence="3">Uncharacterized protein</fullName>
    </submittedName>
</protein>
<dbReference type="AlphaFoldDB" id="A0A166LL73"/>
<feature type="compositionally biased region" description="Polar residues" evidence="1">
    <location>
        <begin position="8"/>
        <end position="20"/>
    </location>
</feature>
<dbReference type="Proteomes" id="UP000076532">
    <property type="component" value="Unassembled WGS sequence"/>
</dbReference>
<name>A0A166LL73_9AGAM</name>
<evidence type="ECO:0000256" key="1">
    <source>
        <dbReference type="SAM" id="MobiDB-lite"/>
    </source>
</evidence>
<reference evidence="3 4" key="1">
    <citation type="journal article" date="2016" name="Mol. Biol. Evol.">
        <title>Comparative Genomics of Early-Diverging Mushroom-Forming Fungi Provides Insights into the Origins of Lignocellulose Decay Capabilities.</title>
        <authorList>
            <person name="Nagy L.G."/>
            <person name="Riley R."/>
            <person name="Tritt A."/>
            <person name="Adam C."/>
            <person name="Daum C."/>
            <person name="Floudas D."/>
            <person name="Sun H."/>
            <person name="Yadav J.S."/>
            <person name="Pangilinan J."/>
            <person name="Larsson K.H."/>
            <person name="Matsuura K."/>
            <person name="Barry K."/>
            <person name="Labutti K."/>
            <person name="Kuo R."/>
            <person name="Ohm R.A."/>
            <person name="Bhattacharya S.S."/>
            <person name="Shirouzu T."/>
            <person name="Yoshinaga Y."/>
            <person name="Martin F.M."/>
            <person name="Grigoriev I.V."/>
            <person name="Hibbett D.S."/>
        </authorList>
    </citation>
    <scope>NUCLEOTIDE SEQUENCE [LARGE SCALE GENOMIC DNA]</scope>
    <source>
        <strain evidence="3 4">CBS 109695</strain>
    </source>
</reference>
<evidence type="ECO:0000256" key="2">
    <source>
        <dbReference type="SAM" id="Phobius"/>
    </source>
</evidence>
<dbReference type="EMBL" id="KV417535">
    <property type="protein sequence ID" value="KZP23077.1"/>
    <property type="molecule type" value="Genomic_DNA"/>
</dbReference>
<proteinExistence type="predicted"/>
<feature type="non-terminal residue" evidence="3">
    <location>
        <position position="1"/>
    </location>
</feature>
<keyword evidence="4" id="KW-1185">Reference proteome</keyword>
<keyword evidence="2" id="KW-1133">Transmembrane helix</keyword>
<keyword evidence="2" id="KW-0812">Transmembrane</keyword>